<gene>
    <name evidence="3" type="ORF">Lpp123_02539</name>
</gene>
<dbReference type="PRINTS" id="PR00131">
    <property type="entry name" value="GLHYDRLASE1"/>
</dbReference>
<protein>
    <submittedName>
        <fullName evidence="3">Beta-glucosidase</fullName>
    </submittedName>
</protein>
<organism evidence="3 4">
    <name type="scientific">Lacticaseibacillus paracasei subsp. paracasei Lpp123</name>
    <dbReference type="NCBI Taxonomy" id="1256201"/>
    <lineage>
        <taxon>Bacteria</taxon>
        <taxon>Bacillati</taxon>
        <taxon>Bacillota</taxon>
        <taxon>Bacilli</taxon>
        <taxon>Lactobacillales</taxon>
        <taxon>Lactobacillaceae</taxon>
        <taxon>Lacticaseibacillus</taxon>
    </lineage>
</organism>
<comment type="similarity">
    <text evidence="2">Belongs to the glycosyl hydrolase 1 family.</text>
</comment>
<sequence length="97" mass="10893">MYDKLTDDGQVHDDYRIDYLAGHISALEKAVHDGVKILAYCAWGPIDIVSCSSAQMEKRYGFIYVDLNNEGKGSGRRIKKDSFAWYKNVISSNGAEL</sequence>
<dbReference type="Proteomes" id="UP000014316">
    <property type="component" value="Unassembled WGS sequence"/>
</dbReference>
<accession>A0A829GK20</accession>
<dbReference type="PANTHER" id="PTHR10353">
    <property type="entry name" value="GLYCOSYL HYDROLASE"/>
    <property type="match status" value="1"/>
</dbReference>
<evidence type="ECO:0000313" key="4">
    <source>
        <dbReference type="Proteomes" id="UP000014316"/>
    </source>
</evidence>
<dbReference type="InterPro" id="IPR017853">
    <property type="entry name" value="GH"/>
</dbReference>
<dbReference type="Gene3D" id="3.20.20.80">
    <property type="entry name" value="Glycosidases"/>
    <property type="match status" value="1"/>
</dbReference>
<dbReference type="EMBL" id="ANJW01000149">
    <property type="protein sequence ID" value="EPC57823.1"/>
    <property type="molecule type" value="Genomic_DNA"/>
</dbReference>
<dbReference type="AlphaFoldDB" id="A0A829GK20"/>
<keyword evidence="1" id="KW-0378">Hydrolase</keyword>
<evidence type="ECO:0000256" key="1">
    <source>
        <dbReference type="ARBA" id="ARBA00023295"/>
    </source>
</evidence>
<evidence type="ECO:0000313" key="3">
    <source>
        <dbReference type="EMBL" id="EPC57823.1"/>
    </source>
</evidence>
<reference evidence="3 4" key="1">
    <citation type="journal article" date="2013" name="PLoS ONE">
        <title>Lactobacillus paracasei comparative genomics: towards species pan-genome definition and exploitation of diversity.</title>
        <authorList>
            <person name="Smokvina T."/>
            <person name="Wels M."/>
            <person name="Polka J."/>
            <person name="Chervaux C."/>
            <person name="Brisse S."/>
            <person name="Boekhorst J."/>
            <person name="van Hylckama Vlieg J.E."/>
            <person name="Siezen R.J."/>
        </authorList>
    </citation>
    <scope>NUCLEOTIDE SEQUENCE [LARGE SCALE GENOMIC DNA]</scope>
    <source>
        <strain evidence="3 4">Lpp123</strain>
    </source>
</reference>
<dbReference type="GO" id="GO:0005829">
    <property type="term" value="C:cytosol"/>
    <property type="evidence" value="ECO:0007669"/>
    <property type="project" value="TreeGrafter"/>
</dbReference>
<dbReference type="SUPFAM" id="SSF51445">
    <property type="entry name" value="(Trans)glycosidases"/>
    <property type="match status" value="1"/>
</dbReference>
<dbReference type="PANTHER" id="PTHR10353:SF122">
    <property type="entry name" value="6-PHOSPHO-BETA-GLUCOSIDASE ASCB-RELATED"/>
    <property type="match status" value="1"/>
</dbReference>
<evidence type="ECO:0000256" key="2">
    <source>
        <dbReference type="RuleBase" id="RU003690"/>
    </source>
</evidence>
<dbReference type="Pfam" id="PF00232">
    <property type="entry name" value="Glyco_hydro_1"/>
    <property type="match status" value="1"/>
</dbReference>
<dbReference type="GO" id="GO:0016052">
    <property type="term" value="P:carbohydrate catabolic process"/>
    <property type="evidence" value="ECO:0007669"/>
    <property type="project" value="TreeGrafter"/>
</dbReference>
<proteinExistence type="inferred from homology"/>
<comment type="caution">
    <text evidence="3">The sequence shown here is derived from an EMBL/GenBank/DDBJ whole genome shotgun (WGS) entry which is preliminary data.</text>
</comment>
<dbReference type="InterPro" id="IPR001360">
    <property type="entry name" value="Glyco_hydro_1"/>
</dbReference>
<keyword evidence="1" id="KW-0326">Glycosidase</keyword>
<name>A0A829GK20_LACPA</name>
<dbReference type="GO" id="GO:0008422">
    <property type="term" value="F:beta-glucosidase activity"/>
    <property type="evidence" value="ECO:0007669"/>
    <property type="project" value="TreeGrafter"/>
</dbReference>